<sequence>MAKSLFLLSSLALGLLAAVPGPPGRIRIGQYTYAVKKSKGYLKDEWYRCSYLTFHGKRDELQAGILMEARRNDSIFVTGVYEARKDRLLLRNYYHYPHQHEPDSSVRVFVQEAGGRLRLRLFTEFRDGVARQVPVASR</sequence>
<feature type="signal peptide" evidence="1">
    <location>
        <begin position="1"/>
        <end position="17"/>
    </location>
</feature>
<evidence type="ECO:0000313" key="3">
    <source>
        <dbReference type="Proteomes" id="UP001501725"/>
    </source>
</evidence>
<name>A0ABP8G9J4_9BACT</name>
<feature type="chain" id="PRO_5045911490" description="DUF3108 domain-containing protein" evidence="1">
    <location>
        <begin position="18"/>
        <end position="138"/>
    </location>
</feature>
<proteinExistence type="predicted"/>
<accession>A0ABP8G9J4</accession>
<dbReference type="Proteomes" id="UP001501725">
    <property type="component" value="Unassembled WGS sequence"/>
</dbReference>
<reference evidence="3" key="1">
    <citation type="journal article" date="2019" name="Int. J. Syst. Evol. Microbiol.">
        <title>The Global Catalogue of Microorganisms (GCM) 10K type strain sequencing project: providing services to taxonomists for standard genome sequencing and annotation.</title>
        <authorList>
            <consortium name="The Broad Institute Genomics Platform"/>
            <consortium name="The Broad Institute Genome Sequencing Center for Infectious Disease"/>
            <person name="Wu L."/>
            <person name="Ma J."/>
        </authorList>
    </citation>
    <scope>NUCLEOTIDE SEQUENCE [LARGE SCALE GENOMIC DNA]</scope>
    <source>
        <strain evidence="3">JCM 17919</strain>
    </source>
</reference>
<dbReference type="EMBL" id="BAABGY010000002">
    <property type="protein sequence ID" value="GAA4319985.1"/>
    <property type="molecule type" value="Genomic_DNA"/>
</dbReference>
<keyword evidence="3" id="KW-1185">Reference proteome</keyword>
<evidence type="ECO:0008006" key="4">
    <source>
        <dbReference type="Google" id="ProtNLM"/>
    </source>
</evidence>
<dbReference type="RefSeq" id="WP_345253095.1">
    <property type="nucleotide sequence ID" value="NZ_BAABGY010000002.1"/>
</dbReference>
<evidence type="ECO:0000256" key="1">
    <source>
        <dbReference type="SAM" id="SignalP"/>
    </source>
</evidence>
<protein>
    <recommendedName>
        <fullName evidence="4">DUF3108 domain-containing protein</fullName>
    </recommendedName>
</protein>
<evidence type="ECO:0000313" key="2">
    <source>
        <dbReference type="EMBL" id="GAA4319985.1"/>
    </source>
</evidence>
<comment type="caution">
    <text evidence="2">The sequence shown here is derived from an EMBL/GenBank/DDBJ whole genome shotgun (WGS) entry which is preliminary data.</text>
</comment>
<gene>
    <name evidence="2" type="ORF">GCM10023184_04950</name>
</gene>
<keyword evidence="1" id="KW-0732">Signal</keyword>
<organism evidence="2 3">
    <name type="scientific">Flaviaesturariibacter amylovorans</name>
    <dbReference type="NCBI Taxonomy" id="1084520"/>
    <lineage>
        <taxon>Bacteria</taxon>
        <taxon>Pseudomonadati</taxon>
        <taxon>Bacteroidota</taxon>
        <taxon>Chitinophagia</taxon>
        <taxon>Chitinophagales</taxon>
        <taxon>Chitinophagaceae</taxon>
        <taxon>Flaviaestuariibacter</taxon>
    </lineage>
</organism>